<dbReference type="AlphaFoldDB" id="A0AAD8QDN8"/>
<organism evidence="1 2">
    <name type="scientific">Colletotrichum navitas</name>
    <dbReference type="NCBI Taxonomy" id="681940"/>
    <lineage>
        <taxon>Eukaryota</taxon>
        <taxon>Fungi</taxon>
        <taxon>Dikarya</taxon>
        <taxon>Ascomycota</taxon>
        <taxon>Pezizomycotina</taxon>
        <taxon>Sordariomycetes</taxon>
        <taxon>Hypocreomycetidae</taxon>
        <taxon>Glomerellales</taxon>
        <taxon>Glomerellaceae</taxon>
        <taxon>Colletotrichum</taxon>
        <taxon>Colletotrichum graminicola species complex</taxon>
    </lineage>
</organism>
<dbReference type="Proteomes" id="UP001230504">
    <property type="component" value="Unassembled WGS sequence"/>
</dbReference>
<comment type="caution">
    <text evidence="1">The sequence shown here is derived from an EMBL/GenBank/DDBJ whole genome shotgun (WGS) entry which is preliminary data.</text>
</comment>
<sequence>MARRISVTRSRPVKATLGHGRIHLFSRFPAVPLLHEPLRRRMGIGCMWGVTQSSRRVVIPAGSRSYSVANSPGIASRLGLRSLPLSSESACACVSKDAVCGWYGWTYAHLRNGTYEIAAPLGGCHVTSLRCFWMSCAVAPLSCWWHSRC</sequence>
<evidence type="ECO:0000313" key="2">
    <source>
        <dbReference type="Proteomes" id="UP001230504"/>
    </source>
</evidence>
<protein>
    <submittedName>
        <fullName evidence="1">Uncharacterized protein</fullName>
    </submittedName>
</protein>
<name>A0AAD8QDN8_9PEZI</name>
<gene>
    <name evidence="1" type="ORF">LY79DRAFT_21990</name>
</gene>
<evidence type="ECO:0000313" key="1">
    <source>
        <dbReference type="EMBL" id="KAK1600505.1"/>
    </source>
</evidence>
<dbReference type="GeneID" id="85435833"/>
<keyword evidence="2" id="KW-1185">Reference proteome</keyword>
<dbReference type="EMBL" id="JAHLJV010000001">
    <property type="protein sequence ID" value="KAK1600505.1"/>
    <property type="molecule type" value="Genomic_DNA"/>
</dbReference>
<accession>A0AAD8QDN8</accession>
<proteinExistence type="predicted"/>
<reference evidence="1" key="1">
    <citation type="submission" date="2021-06" db="EMBL/GenBank/DDBJ databases">
        <title>Comparative genomics, transcriptomics and evolutionary studies reveal genomic signatures of adaptation to plant cell wall in hemibiotrophic fungi.</title>
        <authorList>
            <consortium name="DOE Joint Genome Institute"/>
            <person name="Baroncelli R."/>
            <person name="Diaz J.F."/>
            <person name="Benocci T."/>
            <person name="Peng M."/>
            <person name="Battaglia E."/>
            <person name="Haridas S."/>
            <person name="Andreopoulos W."/>
            <person name="Labutti K."/>
            <person name="Pangilinan J."/>
            <person name="Floch G.L."/>
            <person name="Makela M.R."/>
            <person name="Henrissat B."/>
            <person name="Grigoriev I.V."/>
            <person name="Crouch J.A."/>
            <person name="De Vries R.P."/>
            <person name="Sukno S.A."/>
            <person name="Thon M.R."/>
        </authorList>
    </citation>
    <scope>NUCLEOTIDE SEQUENCE</scope>
    <source>
        <strain evidence="1">CBS 125086</strain>
    </source>
</reference>
<dbReference type="RefSeq" id="XP_060421001.1">
    <property type="nucleotide sequence ID" value="XM_060551593.1"/>
</dbReference>